<reference evidence="1 2" key="1">
    <citation type="submission" date="2020-07" db="EMBL/GenBank/DDBJ databases">
        <title>Updated taxonomy of Pectobacterium genus in the CIRM-CFBP bacterial collection: when new species reveal old endemic population.</title>
        <authorList>
            <person name="Pedron J."/>
            <person name="Barny M.A."/>
            <person name="Portier P."/>
        </authorList>
    </citation>
    <scope>NUCLEOTIDE SEQUENCE [LARGE SCALE GENOMIC DNA]</scope>
    <source>
        <strain evidence="1 2">CFBP5669</strain>
    </source>
</reference>
<organism evidence="1 2">
    <name type="scientific">Pectobacterium versatile</name>
    <dbReference type="NCBI Taxonomy" id="2488639"/>
    <lineage>
        <taxon>Bacteria</taxon>
        <taxon>Pseudomonadati</taxon>
        <taxon>Pseudomonadota</taxon>
        <taxon>Gammaproteobacteria</taxon>
        <taxon>Enterobacterales</taxon>
        <taxon>Pectobacteriaceae</taxon>
        <taxon>Pectobacterium</taxon>
    </lineage>
</organism>
<dbReference type="EMBL" id="JACDRT010000004">
    <property type="protein sequence ID" value="MBA0158343.1"/>
    <property type="molecule type" value="Genomic_DNA"/>
</dbReference>
<comment type="caution">
    <text evidence="1">The sequence shown here is derived from an EMBL/GenBank/DDBJ whole genome shotgun (WGS) entry which is preliminary data.</text>
</comment>
<accession>A0AAW3RML3</accession>
<sequence>MTRDRDEIYRLAGDLLRGIQHSDPSALLDFGVSTAIYEEILEELDSMGESVADLTLPPFDVAFTHDKTGRIPLYRYDIDADADAPRKRVECQLWSGERKTDLTLIADYSDEQGKTPLIFRLLETQ</sequence>
<gene>
    <name evidence="1" type="ORF">H0253_05725</name>
</gene>
<evidence type="ECO:0000313" key="2">
    <source>
        <dbReference type="Proteomes" id="UP000584405"/>
    </source>
</evidence>
<dbReference type="Proteomes" id="UP000584405">
    <property type="component" value="Unassembled WGS sequence"/>
</dbReference>
<name>A0AAW3RML3_9GAMM</name>
<dbReference type="AlphaFoldDB" id="A0AAW3RML3"/>
<dbReference type="RefSeq" id="WP_107332522.1">
    <property type="nucleotide sequence ID" value="NZ_CAKLIX010000007.1"/>
</dbReference>
<evidence type="ECO:0000313" key="1">
    <source>
        <dbReference type="EMBL" id="MBA0158343.1"/>
    </source>
</evidence>
<proteinExistence type="predicted"/>
<protein>
    <submittedName>
        <fullName evidence="1">Uncharacterized protein</fullName>
    </submittedName>
</protein>